<accession>A0A142F1F8</accession>
<name>A0A142F1F8_9CAUD</name>
<dbReference type="Proteomes" id="UP000201588">
    <property type="component" value="Segment"/>
</dbReference>
<keyword evidence="2" id="KW-1185">Reference proteome</keyword>
<dbReference type="GeneID" id="28799500"/>
<dbReference type="Pfam" id="PF25691">
    <property type="entry name" value="BW3TFN"/>
    <property type="match status" value="1"/>
</dbReference>
<proteinExistence type="predicted"/>
<dbReference type="OrthoDB" id="9869at10239"/>
<reference evidence="1 2" key="1">
    <citation type="submission" date="2016-01" db="EMBL/GenBank/DDBJ databases">
        <title>Isolation and characterization of bacteriophages from East Africa Rift Valley soda lakes.</title>
        <authorList>
            <person name="van Zyl L.J."/>
            <person name="Nemavhulani S."/>
            <person name="Cowan D.A."/>
            <person name="Trindade M.I."/>
        </authorList>
    </citation>
    <scope>NUCLEOTIDE SEQUENCE [LARGE SCALE GENOMIC DNA]</scope>
</reference>
<dbReference type="RefSeq" id="YP_009275305.1">
    <property type="nucleotide sequence ID" value="NC_030925.1"/>
</dbReference>
<evidence type="ECO:0000313" key="1">
    <source>
        <dbReference type="EMBL" id="AMQ66615.1"/>
    </source>
</evidence>
<protein>
    <submittedName>
        <fullName evidence="1">Putative structural protein</fullName>
    </submittedName>
</protein>
<dbReference type="KEGG" id="vg:28799500"/>
<organism evidence="1 2">
    <name type="scientific">Bacillus phage Shbh1</name>
    <dbReference type="NCBI Taxonomy" id="1796992"/>
    <lineage>
        <taxon>Viruses</taxon>
        <taxon>Duplodnaviria</taxon>
        <taxon>Heunggongvirae</taxon>
        <taxon>Uroviricota</taxon>
        <taxon>Caudoviricetes</taxon>
        <taxon>Herelleviridae</taxon>
        <taxon>Bastillevirinae</taxon>
        <taxon>Shalavirus</taxon>
        <taxon>Shalavirus Shbh1</taxon>
    </lineage>
</organism>
<evidence type="ECO:0000313" key="2">
    <source>
        <dbReference type="Proteomes" id="UP000201588"/>
    </source>
</evidence>
<dbReference type="EMBL" id="KU640380">
    <property type="protein sequence ID" value="AMQ66615.1"/>
    <property type="molecule type" value="Genomic_DNA"/>
</dbReference>
<sequence>MAIATLDSHIYAALTLLEKQSSAYLAIGKPTPWQDDNNPPLEDPKAKTLIDVIGYKKVKNFSLARPIRDGEDPASLQYPTVQYGNTTWVLIPAEQAYVQEAHWLYIDAELLAEDFPPGEYRQVGIHLDLVPHSGVTKLNLLPNEVQNIGHLHFYSNRTPQNRTENVHILEQFIART</sequence>
<dbReference type="InterPro" id="IPR058040">
    <property type="entry name" value="BW3TFN"/>
</dbReference>